<reference evidence="1" key="1">
    <citation type="submission" date="2015-09" db="EMBL/GenBank/DDBJ databases">
        <title>Draft Genome Sequences of Two Novel Amoeba-resistant Intranuclear Bacteria, Candidatus Berkiella cookevillensis and Candidatus Berkiella aquae.</title>
        <authorList>
            <person name="Mehari Y.T."/>
            <person name="Arivett B.A."/>
            <person name="Farone A.L."/>
            <person name="Gunderson J.H."/>
            <person name="Farone M.B."/>
        </authorList>
    </citation>
    <scope>NUCLEOTIDE SEQUENCE [LARGE SCALE GENOMIC DNA]</scope>
    <source>
        <strain evidence="1">HT99</strain>
    </source>
</reference>
<dbReference type="EMBL" id="LKAJ02000001">
    <property type="protein sequence ID" value="MCS5712147.1"/>
    <property type="molecule type" value="Genomic_DNA"/>
</dbReference>
<dbReference type="EMBL" id="LKAJ01000001">
    <property type="protein sequence ID" value="KRG22488.1"/>
    <property type="molecule type" value="Genomic_DNA"/>
</dbReference>
<keyword evidence="3" id="KW-1185">Reference proteome</keyword>
<accession>A0A0Q9Z1Q1</accession>
<reference evidence="2" key="2">
    <citation type="journal article" date="2016" name="Genome Announc.">
        <title>Draft Genome Sequences of Two Novel Amoeba-Resistant Intranuclear Bacteria, 'Candidatus Berkiella cookevillensis' and 'Candidatus Berkiella aquae'.</title>
        <authorList>
            <person name="Mehari Y.T."/>
            <person name="Arivett B.A."/>
            <person name="Farone A.L."/>
            <person name="Gunderson J.H."/>
            <person name="Farone M.B."/>
        </authorList>
    </citation>
    <scope>NUCLEOTIDE SEQUENCE</scope>
    <source>
        <strain evidence="2">HT99</strain>
    </source>
</reference>
<dbReference type="Proteomes" id="UP000051497">
    <property type="component" value="Unassembled WGS sequence"/>
</dbReference>
<name>A0A0Q9Z1Q1_9GAMM</name>
<comment type="caution">
    <text evidence="1">The sequence shown here is derived from an EMBL/GenBank/DDBJ whole genome shotgun (WGS) entry which is preliminary data.</text>
</comment>
<dbReference type="RefSeq" id="WP_075064694.1">
    <property type="nucleotide sequence ID" value="NZ_LKAJ02000001.1"/>
</dbReference>
<gene>
    <name evidence="1" type="ORF">HT99x_00024</name>
    <name evidence="2" type="ORF">HT99x_011950</name>
</gene>
<organism evidence="1">
    <name type="scientific">Candidatus Berkiella aquae</name>
    <dbReference type="NCBI Taxonomy" id="295108"/>
    <lineage>
        <taxon>Bacteria</taxon>
        <taxon>Pseudomonadati</taxon>
        <taxon>Pseudomonadota</taxon>
        <taxon>Gammaproteobacteria</taxon>
        <taxon>Candidatus Berkiellales</taxon>
        <taxon>Candidatus Berkiellaceae</taxon>
        <taxon>Candidatus Berkiella</taxon>
    </lineage>
</organism>
<evidence type="ECO:0000313" key="2">
    <source>
        <dbReference type="EMBL" id="MCS5712147.1"/>
    </source>
</evidence>
<reference evidence="2" key="3">
    <citation type="submission" date="2021-06" db="EMBL/GenBank/DDBJ databases">
        <title>Genomic Description and Analysis of Intracellular Bacteria, Candidatus Berkiella cookevillensis and Candidatus Berkiella aquae.</title>
        <authorList>
            <person name="Kidane D.T."/>
            <person name="Mehari Y.T."/>
            <person name="Rice F.C."/>
            <person name="Arivett B.A."/>
            <person name="Farone A.L."/>
            <person name="Berk S.G."/>
            <person name="Farone M.B."/>
        </authorList>
    </citation>
    <scope>NUCLEOTIDE SEQUENCE</scope>
    <source>
        <strain evidence="2">HT99</strain>
    </source>
</reference>
<evidence type="ECO:0000313" key="3">
    <source>
        <dbReference type="Proteomes" id="UP000051497"/>
    </source>
</evidence>
<protein>
    <submittedName>
        <fullName evidence="1">Uncharacterized protein</fullName>
    </submittedName>
</protein>
<dbReference type="AlphaFoldDB" id="A0A0Q9Z1Q1"/>
<proteinExistence type="predicted"/>
<evidence type="ECO:0000313" key="1">
    <source>
        <dbReference type="EMBL" id="KRG22488.1"/>
    </source>
</evidence>
<sequence>MKPFKQKSPESLQQDVAKHYADNLAKMSSMIILGLDTEEESKISLPPNLTIIENNEGYLPSFLTGAIPIAVSSVDN</sequence>